<sequence>GSLFTQKYKHQISHLNIMINDDNTALRVKNVATNIFTNILMIVRNFNDCLCLLDGCLNQLHTFIVKIDNIDDLSMTIQKKRTLSNLRCFSLISTDQTDKYDIGIVPFLHQMSQLEKLTLSLIVLNRISFIDGTNYTIITNF</sequence>
<dbReference type="Proteomes" id="UP000663854">
    <property type="component" value="Unassembled WGS sequence"/>
</dbReference>
<proteinExistence type="predicted"/>
<feature type="non-terminal residue" evidence="1">
    <location>
        <position position="1"/>
    </location>
</feature>
<reference evidence="1" key="1">
    <citation type="submission" date="2021-02" db="EMBL/GenBank/DDBJ databases">
        <authorList>
            <person name="Nowell W R."/>
        </authorList>
    </citation>
    <scope>NUCLEOTIDE SEQUENCE</scope>
</reference>
<name>A0A815XXT9_9BILA</name>
<keyword evidence="4" id="KW-1185">Reference proteome</keyword>
<comment type="caution">
    <text evidence="1">The sequence shown here is derived from an EMBL/GenBank/DDBJ whole genome shotgun (WGS) entry which is preliminary data.</text>
</comment>
<dbReference type="AlphaFoldDB" id="A0A815XXT9"/>
<gene>
    <name evidence="2" type="ORF">JXQ802_LOCUS58674</name>
    <name evidence="1" type="ORF">PYM288_LOCUS42035</name>
</gene>
<accession>A0A815XXT9</accession>
<dbReference type="Proteomes" id="UP000663870">
    <property type="component" value="Unassembled WGS sequence"/>
</dbReference>
<protein>
    <submittedName>
        <fullName evidence="1">Uncharacterized protein</fullName>
    </submittedName>
</protein>
<evidence type="ECO:0000313" key="1">
    <source>
        <dbReference type="EMBL" id="CAF1563015.1"/>
    </source>
</evidence>
<dbReference type="EMBL" id="CAJNOH010015366">
    <property type="protein sequence ID" value="CAF1563015.1"/>
    <property type="molecule type" value="Genomic_DNA"/>
</dbReference>
<evidence type="ECO:0000313" key="2">
    <source>
        <dbReference type="EMBL" id="CAF1677912.1"/>
    </source>
</evidence>
<organism evidence="1 3">
    <name type="scientific">Rotaria sordida</name>
    <dbReference type="NCBI Taxonomy" id="392033"/>
    <lineage>
        <taxon>Eukaryota</taxon>
        <taxon>Metazoa</taxon>
        <taxon>Spiralia</taxon>
        <taxon>Gnathifera</taxon>
        <taxon>Rotifera</taxon>
        <taxon>Eurotatoria</taxon>
        <taxon>Bdelloidea</taxon>
        <taxon>Philodinida</taxon>
        <taxon>Philodinidae</taxon>
        <taxon>Rotaria</taxon>
    </lineage>
</organism>
<evidence type="ECO:0000313" key="4">
    <source>
        <dbReference type="Proteomes" id="UP000663870"/>
    </source>
</evidence>
<dbReference type="EMBL" id="CAJNOL010017287">
    <property type="protein sequence ID" value="CAF1677912.1"/>
    <property type="molecule type" value="Genomic_DNA"/>
</dbReference>
<evidence type="ECO:0000313" key="3">
    <source>
        <dbReference type="Proteomes" id="UP000663854"/>
    </source>
</evidence>